<evidence type="ECO:0000313" key="2">
    <source>
        <dbReference type="Proteomes" id="UP000612055"/>
    </source>
</evidence>
<dbReference type="EMBL" id="JAEHOE010000002">
    <property type="protein sequence ID" value="KAG2500977.1"/>
    <property type="molecule type" value="Genomic_DNA"/>
</dbReference>
<dbReference type="Proteomes" id="UP000612055">
    <property type="component" value="Unassembled WGS sequence"/>
</dbReference>
<keyword evidence="2" id="KW-1185">Reference proteome</keyword>
<reference evidence="1" key="1">
    <citation type="journal article" date="2020" name="bioRxiv">
        <title>Comparative genomics of Chlamydomonas.</title>
        <authorList>
            <person name="Craig R.J."/>
            <person name="Hasan A.R."/>
            <person name="Ness R.W."/>
            <person name="Keightley P.D."/>
        </authorList>
    </citation>
    <scope>NUCLEOTIDE SEQUENCE</scope>
    <source>
        <strain evidence="1">CCAP 11/70</strain>
    </source>
</reference>
<proteinExistence type="predicted"/>
<comment type="caution">
    <text evidence="1">The sequence shown here is derived from an EMBL/GenBank/DDBJ whole genome shotgun (WGS) entry which is preliminary data.</text>
</comment>
<gene>
    <name evidence="1" type="ORF">HYH03_000799</name>
</gene>
<sequence length="102" mass="10986">MGGPLDEVSVWGGPHITLVCANFVVSISRVVPVRDVPVLAAVGALLEASSGICTGMHDEEVEQQGRAFMGPWLLGMRSWARGVLAAVGWLEWLRWNPVPPPQ</sequence>
<dbReference type="AlphaFoldDB" id="A0A835YFV8"/>
<name>A0A835YFV8_9CHLO</name>
<organism evidence="1 2">
    <name type="scientific">Edaphochlamys debaryana</name>
    <dbReference type="NCBI Taxonomy" id="47281"/>
    <lineage>
        <taxon>Eukaryota</taxon>
        <taxon>Viridiplantae</taxon>
        <taxon>Chlorophyta</taxon>
        <taxon>core chlorophytes</taxon>
        <taxon>Chlorophyceae</taxon>
        <taxon>CS clade</taxon>
        <taxon>Chlamydomonadales</taxon>
        <taxon>Chlamydomonadales incertae sedis</taxon>
        <taxon>Edaphochlamys</taxon>
    </lineage>
</organism>
<protein>
    <submittedName>
        <fullName evidence="1">Uncharacterized protein</fullName>
    </submittedName>
</protein>
<accession>A0A835YFV8</accession>
<evidence type="ECO:0000313" key="1">
    <source>
        <dbReference type="EMBL" id="KAG2500977.1"/>
    </source>
</evidence>